<feature type="transmembrane region" description="Helical" evidence="5">
    <location>
        <begin position="165"/>
        <end position="187"/>
    </location>
</feature>
<evidence type="ECO:0000259" key="7">
    <source>
        <dbReference type="Pfam" id="PF00361"/>
    </source>
</evidence>
<evidence type="ECO:0000256" key="5">
    <source>
        <dbReference type="HAMAP-Rule" id="MF_00445"/>
    </source>
</evidence>
<keyword evidence="5" id="KW-0874">Quinone</keyword>
<dbReference type="GO" id="GO:0005886">
    <property type="term" value="C:plasma membrane"/>
    <property type="evidence" value="ECO:0007669"/>
    <property type="project" value="UniProtKB-SubCell"/>
</dbReference>
<dbReference type="InterPro" id="IPR010096">
    <property type="entry name" value="NADH-Q_OxRdtase_suN/2"/>
</dbReference>
<comment type="catalytic activity">
    <reaction evidence="5">
        <text>a quinone + NADH + 5 H(+)(in) = a quinol + NAD(+) + 4 H(+)(out)</text>
        <dbReference type="Rhea" id="RHEA:57888"/>
        <dbReference type="ChEBI" id="CHEBI:15378"/>
        <dbReference type="ChEBI" id="CHEBI:24646"/>
        <dbReference type="ChEBI" id="CHEBI:57540"/>
        <dbReference type="ChEBI" id="CHEBI:57945"/>
        <dbReference type="ChEBI" id="CHEBI:132124"/>
    </reaction>
</comment>
<gene>
    <name evidence="5" type="primary">nuoN</name>
    <name evidence="8" type="ORF">GGR38_002131</name>
</gene>
<dbReference type="Pfam" id="PF00361">
    <property type="entry name" value="Proton_antipo_M"/>
    <property type="match status" value="1"/>
</dbReference>
<keyword evidence="3 5" id="KW-1133">Transmembrane helix</keyword>
<dbReference type="EMBL" id="JACIDX010000007">
    <property type="protein sequence ID" value="MBB3955179.1"/>
    <property type="molecule type" value="Genomic_DNA"/>
</dbReference>
<dbReference type="NCBIfam" id="NF004440">
    <property type="entry name" value="PRK05777.1-3"/>
    <property type="match status" value="1"/>
</dbReference>
<keyword evidence="4 5" id="KW-0472">Membrane</keyword>
<feature type="transmembrane region" description="Helical" evidence="5">
    <location>
        <begin position="301"/>
        <end position="322"/>
    </location>
</feature>
<reference evidence="8 9" key="1">
    <citation type="submission" date="2020-08" db="EMBL/GenBank/DDBJ databases">
        <title>Genomic Encyclopedia of Type Strains, Phase IV (KMG-IV): sequencing the most valuable type-strain genomes for metagenomic binning, comparative biology and taxonomic classification.</title>
        <authorList>
            <person name="Goeker M."/>
        </authorList>
    </citation>
    <scope>NUCLEOTIDE SEQUENCE [LARGE SCALE GENOMIC DNA]</scope>
    <source>
        <strain evidence="8 9">DSM 27057</strain>
    </source>
</reference>
<keyword evidence="5" id="KW-0813">Transport</keyword>
<dbReference type="GO" id="GO:0050136">
    <property type="term" value="F:NADH dehydrogenase (quinone) (non-electrogenic) activity"/>
    <property type="evidence" value="ECO:0007669"/>
    <property type="project" value="UniProtKB-UniRule"/>
</dbReference>
<dbReference type="RefSeq" id="WP_183625258.1">
    <property type="nucleotide sequence ID" value="NZ_JACIDX010000007.1"/>
</dbReference>
<feature type="transmembrane region" description="Helical" evidence="5">
    <location>
        <begin position="15"/>
        <end position="31"/>
    </location>
</feature>
<dbReference type="HAMAP" id="MF_00445">
    <property type="entry name" value="NDH1_NuoN_1"/>
    <property type="match status" value="1"/>
</dbReference>
<evidence type="ECO:0000256" key="3">
    <source>
        <dbReference type="ARBA" id="ARBA00022989"/>
    </source>
</evidence>
<feature type="transmembrane region" description="Helical" evidence="5">
    <location>
        <begin position="113"/>
        <end position="138"/>
    </location>
</feature>
<evidence type="ECO:0000256" key="6">
    <source>
        <dbReference type="RuleBase" id="RU000320"/>
    </source>
</evidence>
<keyword evidence="5" id="KW-1278">Translocase</keyword>
<feature type="transmembrane region" description="Helical" evidence="5">
    <location>
        <begin position="328"/>
        <end position="350"/>
    </location>
</feature>
<keyword evidence="2 5" id="KW-0812">Transmembrane</keyword>
<sequence>MNWASSLRLVAAEEFLSVSGLVLLLVCAWAGDKSARLVTWLAVAALAVAGVLVAPALCGGVFGAEASAFYGQYAADSFSSFAKLLIYGAAGASLLVAPGFFERQGGYRAEYPVLALFAALGMGLMVSATDMLTLYVGLEMNSLAAYVLAAMSRSDDRSPEAGLKYFVLGSLASGILLFGISLTYGFAGSTSFDAIHTALVGKMSTGSLFGLVFILVGLSFKISAVPFHMWTPDVYEGAPTPVTTFFATAPKVAALALTMRVTLFAFGMQAQAWQQIVVAISLLSIVVGALGAIGQGNIKRLMAYSSINNVGFMLIGLAAATPGGAASMLVYLSIYVVMSIGGFVAILSLRDAEGNSVEKIADLAGLSRSKPGLAFVLAMVMFSLAGIPPLFGFWGKFVVFQSAVAAGLVPLATVGIAASVIGAFYYLKVVKVLYFDEPADKVVGSVDGVHAVLLYGSAIVISPIGYLFTGWLGGLAQSAAAALFHAA</sequence>
<dbReference type="NCBIfam" id="TIGR01770">
    <property type="entry name" value="NDH_I_N"/>
    <property type="match status" value="1"/>
</dbReference>
<dbReference type="EC" id="7.1.1.-" evidence="5"/>
<dbReference type="GO" id="GO:0048038">
    <property type="term" value="F:quinone binding"/>
    <property type="evidence" value="ECO:0007669"/>
    <property type="project" value="UniProtKB-KW"/>
</dbReference>
<dbReference type="Proteomes" id="UP000548867">
    <property type="component" value="Unassembled WGS sequence"/>
</dbReference>
<keyword evidence="5" id="KW-0520">NAD</keyword>
<dbReference type="GO" id="GO:0008137">
    <property type="term" value="F:NADH dehydrogenase (ubiquinone) activity"/>
    <property type="evidence" value="ECO:0007669"/>
    <property type="project" value="InterPro"/>
</dbReference>
<dbReference type="AlphaFoldDB" id="A0A7W6G5W5"/>
<comment type="caution">
    <text evidence="8">The sequence shown here is derived from an EMBL/GenBank/DDBJ whole genome shotgun (WGS) entry which is preliminary data.</text>
</comment>
<feature type="domain" description="NADH:quinone oxidoreductase/Mrp antiporter transmembrane" evidence="7">
    <location>
        <begin position="128"/>
        <end position="422"/>
    </location>
</feature>
<evidence type="ECO:0000256" key="2">
    <source>
        <dbReference type="ARBA" id="ARBA00022692"/>
    </source>
</evidence>
<protein>
    <recommendedName>
        <fullName evidence="5">NADH-quinone oxidoreductase subunit N</fullName>
        <ecNumber evidence="5">7.1.1.-</ecNumber>
    </recommendedName>
    <alternativeName>
        <fullName evidence="5">NADH dehydrogenase I subunit N</fullName>
    </alternativeName>
    <alternativeName>
        <fullName evidence="5">NDH-1 subunit N</fullName>
    </alternativeName>
</protein>
<dbReference type="PANTHER" id="PTHR22773">
    <property type="entry name" value="NADH DEHYDROGENASE"/>
    <property type="match status" value="1"/>
</dbReference>
<organism evidence="8 9">
    <name type="scientific">Novosphingobium sediminicola</name>
    <dbReference type="NCBI Taxonomy" id="563162"/>
    <lineage>
        <taxon>Bacteria</taxon>
        <taxon>Pseudomonadati</taxon>
        <taxon>Pseudomonadota</taxon>
        <taxon>Alphaproteobacteria</taxon>
        <taxon>Sphingomonadales</taxon>
        <taxon>Sphingomonadaceae</taxon>
        <taxon>Novosphingobium</taxon>
    </lineage>
</organism>
<feature type="transmembrane region" description="Helical" evidence="5">
    <location>
        <begin position="403"/>
        <end position="427"/>
    </location>
</feature>
<comment type="function">
    <text evidence="5">NDH-1 shuttles electrons from NADH, via FMN and iron-sulfur (Fe-S) centers, to quinones in the respiratory chain. The immediate electron acceptor for the enzyme in this species is believed to be ubiquinone. Couples the redox reaction to proton translocation (for every two electrons transferred, four hydrogen ions are translocated across the cytoplasmic membrane), and thus conserves the redox energy in a proton gradient.</text>
</comment>
<dbReference type="InterPro" id="IPR001750">
    <property type="entry name" value="ND/Mrp_TM"/>
</dbReference>
<feature type="transmembrane region" description="Helical" evidence="5">
    <location>
        <begin position="371"/>
        <end position="391"/>
    </location>
</feature>
<dbReference type="GO" id="GO:0012505">
    <property type="term" value="C:endomembrane system"/>
    <property type="evidence" value="ECO:0007669"/>
    <property type="project" value="UniProtKB-SubCell"/>
</dbReference>
<keyword evidence="5" id="KW-1003">Cell membrane</keyword>
<comment type="similarity">
    <text evidence="5">Belongs to the complex I subunit 2 family.</text>
</comment>
<proteinExistence type="inferred from homology"/>
<keyword evidence="9" id="KW-1185">Reference proteome</keyword>
<evidence type="ECO:0000313" key="8">
    <source>
        <dbReference type="EMBL" id="MBB3955179.1"/>
    </source>
</evidence>
<keyword evidence="5" id="KW-0830">Ubiquinone</keyword>
<dbReference type="GO" id="GO:0042773">
    <property type="term" value="P:ATP synthesis coupled electron transport"/>
    <property type="evidence" value="ECO:0007669"/>
    <property type="project" value="InterPro"/>
</dbReference>
<feature type="transmembrane region" description="Helical" evidence="5">
    <location>
        <begin position="38"/>
        <end position="64"/>
    </location>
</feature>
<feature type="transmembrane region" description="Helical" evidence="5">
    <location>
        <begin position="208"/>
        <end position="230"/>
    </location>
</feature>
<evidence type="ECO:0000256" key="4">
    <source>
        <dbReference type="ARBA" id="ARBA00023136"/>
    </source>
</evidence>
<comment type="subcellular location">
    <subcellularLocation>
        <location evidence="5">Cell membrane</location>
        <topology evidence="5">Multi-pass membrane protein</topology>
    </subcellularLocation>
    <subcellularLocation>
        <location evidence="1">Endomembrane system</location>
        <topology evidence="1">Multi-pass membrane protein</topology>
    </subcellularLocation>
    <subcellularLocation>
        <location evidence="6">Membrane</location>
        <topology evidence="6">Multi-pass membrane protein</topology>
    </subcellularLocation>
</comment>
<evidence type="ECO:0000313" key="9">
    <source>
        <dbReference type="Proteomes" id="UP000548867"/>
    </source>
</evidence>
<feature type="transmembrane region" description="Helical" evidence="5">
    <location>
        <begin position="84"/>
        <end position="101"/>
    </location>
</feature>
<feature type="transmembrane region" description="Helical" evidence="5">
    <location>
        <begin position="448"/>
        <end position="468"/>
    </location>
</feature>
<name>A0A7W6G5W5_9SPHN</name>
<accession>A0A7W6G5W5</accession>
<evidence type="ECO:0000256" key="1">
    <source>
        <dbReference type="ARBA" id="ARBA00004127"/>
    </source>
</evidence>
<feature type="transmembrane region" description="Helical" evidence="5">
    <location>
        <begin position="272"/>
        <end position="294"/>
    </location>
</feature>
<comment type="subunit">
    <text evidence="5">NDH-1 is composed of 14 different subunits. Subunits NuoA, H, J, K, L, M, N constitute the membrane sector of the complex.</text>
</comment>